<evidence type="ECO:0000313" key="4">
    <source>
        <dbReference type="Proteomes" id="UP001500383"/>
    </source>
</evidence>
<dbReference type="Pfam" id="PF00188">
    <property type="entry name" value="CAP"/>
    <property type="match status" value="1"/>
</dbReference>
<evidence type="ECO:0000256" key="1">
    <source>
        <dbReference type="SAM" id="SignalP"/>
    </source>
</evidence>
<gene>
    <name evidence="3" type="ORF">GCM10009831_24210</name>
</gene>
<organism evidence="3 4">
    <name type="scientific">Dietzia cercidiphylli</name>
    <dbReference type="NCBI Taxonomy" id="498199"/>
    <lineage>
        <taxon>Bacteria</taxon>
        <taxon>Bacillati</taxon>
        <taxon>Actinomycetota</taxon>
        <taxon>Actinomycetes</taxon>
        <taxon>Mycobacteriales</taxon>
        <taxon>Dietziaceae</taxon>
        <taxon>Dietzia</taxon>
    </lineage>
</organism>
<evidence type="ECO:0000259" key="2">
    <source>
        <dbReference type="Pfam" id="PF00188"/>
    </source>
</evidence>
<feature type="signal peptide" evidence="1">
    <location>
        <begin position="1"/>
        <end position="23"/>
    </location>
</feature>
<feature type="chain" id="PRO_5046767034" description="SCP domain-containing protein" evidence="1">
    <location>
        <begin position="24"/>
        <end position="180"/>
    </location>
</feature>
<dbReference type="SUPFAM" id="SSF55797">
    <property type="entry name" value="PR-1-like"/>
    <property type="match status" value="1"/>
</dbReference>
<dbReference type="Gene3D" id="3.40.33.10">
    <property type="entry name" value="CAP"/>
    <property type="match status" value="1"/>
</dbReference>
<dbReference type="CDD" id="cd05379">
    <property type="entry name" value="CAP_bacterial"/>
    <property type="match status" value="1"/>
</dbReference>
<feature type="domain" description="SCP" evidence="2">
    <location>
        <begin position="68"/>
        <end position="178"/>
    </location>
</feature>
<evidence type="ECO:0000313" key="3">
    <source>
        <dbReference type="EMBL" id="GAA1713694.1"/>
    </source>
</evidence>
<dbReference type="EMBL" id="BAAAQG010000011">
    <property type="protein sequence ID" value="GAA1713694.1"/>
    <property type="molecule type" value="Genomic_DNA"/>
</dbReference>
<dbReference type="InterPro" id="IPR014044">
    <property type="entry name" value="CAP_dom"/>
</dbReference>
<reference evidence="4" key="1">
    <citation type="journal article" date="2019" name="Int. J. Syst. Evol. Microbiol.">
        <title>The Global Catalogue of Microorganisms (GCM) 10K type strain sequencing project: providing services to taxonomists for standard genome sequencing and annotation.</title>
        <authorList>
            <consortium name="The Broad Institute Genomics Platform"/>
            <consortium name="The Broad Institute Genome Sequencing Center for Infectious Disease"/>
            <person name="Wu L."/>
            <person name="Ma J."/>
        </authorList>
    </citation>
    <scope>NUCLEOTIDE SEQUENCE [LARGE SCALE GENOMIC DNA]</scope>
    <source>
        <strain evidence="4">JCM 16002</strain>
    </source>
</reference>
<name>A0ABP4UY58_9ACTN</name>
<dbReference type="Proteomes" id="UP001500383">
    <property type="component" value="Unassembled WGS sequence"/>
</dbReference>
<dbReference type="PANTHER" id="PTHR31157">
    <property type="entry name" value="SCP DOMAIN-CONTAINING PROTEIN"/>
    <property type="match status" value="1"/>
</dbReference>
<sequence length="180" mass="19338">MRRTSPRFVTPLAVCAAATMAVAGLGAPAASAQQFLMPGSSFGVAVGGGGTVPALDPTSDEYRQQLHDATNAARVANDRTSLPSNDALVQLATAWSQVQAAENRMYHNPDLRYQVPSGTTRWSENVLQNWRNATPQQLVNQWMASTGHRLNLLRSDHTSMGVGVAVAADNKLYATQVFTR</sequence>
<dbReference type="RefSeq" id="WP_182659193.1">
    <property type="nucleotide sequence ID" value="NZ_BAAAQG010000011.1"/>
</dbReference>
<protein>
    <recommendedName>
        <fullName evidence="2">SCP domain-containing protein</fullName>
    </recommendedName>
</protein>
<dbReference type="PANTHER" id="PTHR31157:SF1">
    <property type="entry name" value="SCP DOMAIN-CONTAINING PROTEIN"/>
    <property type="match status" value="1"/>
</dbReference>
<comment type="caution">
    <text evidence="3">The sequence shown here is derived from an EMBL/GenBank/DDBJ whole genome shotgun (WGS) entry which is preliminary data.</text>
</comment>
<keyword evidence="4" id="KW-1185">Reference proteome</keyword>
<accession>A0ABP4UY58</accession>
<proteinExistence type="predicted"/>
<dbReference type="InterPro" id="IPR035940">
    <property type="entry name" value="CAP_sf"/>
</dbReference>
<keyword evidence="1" id="KW-0732">Signal</keyword>